<dbReference type="InterPro" id="IPR040498">
    <property type="entry name" value="PriA_CRR"/>
</dbReference>
<dbReference type="RefSeq" id="WP_163303524.1">
    <property type="nucleotide sequence ID" value="NZ_JAAGRQ010000103.1"/>
</dbReference>
<keyword evidence="9 11" id="KW-0238">DNA-binding</keyword>
<dbReference type="Pfam" id="PF00271">
    <property type="entry name" value="Helicase_C"/>
    <property type="match status" value="1"/>
</dbReference>
<name>A0A7K3NQJ6_9BACT</name>
<dbReference type="SMART" id="SM00490">
    <property type="entry name" value="HELICc"/>
    <property type="match status" value="1"/>
</dbReference>
<dbReference type="InterPro" id="IPR027417">
    <property type="entry name" value="P-loop_NTPase"/>
</dbReference>
<evidence type="ECO:0000256" key="8">
    <source>
        <dbReference type="ARBA" id="ARBA00022840"/>
    </source>
</evidence>
<dbReference type="GO" id="GO:0008270">
    <property type="term" value="F:zinc ion binding"/>
    <property type="evidence" value="ECO:0007669"/>
    <property type="project" value="UniProtKB-UniRule"/>
</dbReference>
<keyword evidence="10 11" id="KW-0413">Isomerase</keyword>
<evidence type="ECO:0000256" key="10">
    <source>
        <dbReference type="ARBA" id="ARBA00023235"/>
    </source>
</evidence>
<evidence type="ECO:0000256" key="6">
    <source>
        <dbReference type="ARBA" id="ARBA00022806"/>
    </source>
</evidence>
<comment type="caution">
    <text evidence="15">The sequence shown here is derived from an EMBL/GenBank/DDBJ whole genome shotgun (WGS) entry which is preliminary data.</text>
</comment>
<dbReference type="AlphaFoldDB" id="A0A7K3NQJ6"/>
<dbReference type="GO" id="GO:0006270">
    <property type="term" value="P:DNA replication initiation"/>
    <property type="evidence" value="ECO:0007669"/>
    <property type="project" value="TreeGrafter"/>
</dbReference>
<sequence length="809" mass="86018">MVGFVSVALFCAPFATLTYAVPGHLAGHALPPGLRVLVPLGRSIRVGMILADEPAPPQGVEIKPLVWPLERAPLLDAAYLDMIDNLAARQMCHPGRVLGQILPTGLRQSKVVFTAPEKARLRRQTPRALLEATPQEATELAAQWAAGVMQVSGAGRGPERALRLLVDPPWPVRPGATARIALLDYLYERGQTPLSVVTGYFGRDMGPVIRALGQLGLVEMGACDGTSPDGEDSCLAPAAAPCPPEAPEEVSDAPLTDEQCAAMAHLSPLLCAPGGAVRLVHGVTGSGKTRLYLELARQCLDMGRSVVLLAPEVALAGHLYRAVREALPDATVILSHGSLSPAAREAAFRRAAAAREPVVVVGARSALFLPVAAPGLIVLDEEHDASFKQEERLGYQAKEVAFFRARREGGLLVLGSATPDVKTYHAAARGAVPCVVLSRRAGTSQPPEIEIVDMGQTVKAPSRQAGPGGGKPPERTAVLAQASAAALAETVARGEQAIILLNRRGYAPVLYCLDCETVLSCPDCDLAYTFHKTRQRLVCHYCGRTQDFPAPCAKCGGTHFLPLGAGSESLAEELSGVLPPGTAVARLDRDSAARPGRTEEILAEFASGASRVLVGTQMLSKGHHFPRVTLVIAADADMGRNLPDYRAAERTFQLLVQVAGRAGRGDIPGKVLIQTRNPGDPFWELVRGADYQGFFSQELARREKWGYPPFSKLALVRISFPKDDPAGFTALSDVGRVLREAATAAGGGVRVLGPAPASLPLIGGRKRYHCMIKSPDWPAIRVLFAKVRAVVPRGSEVRISLDLDPVDML</sequence>
<dbReference type="PROSITE" id="PS51192">
    <property type="entry name" value="HELICASE_ATP_BIND_1"/>
    <property type="match status" value="1"/>
</dbReference>
<dbReference type="Pfam" id="PF17764">
    <property type="entry name" value="PriA_3primeBD"/>
    <property type="match status" value="1"/>
</dbReference>
<gene>
    <name evidence="11 15" type="primary">priA</name>
    <name evidence="15" type="ORF">G3N56_17090</name>
</gene>
<dbReference type="GO" id="GO:0006310">
    <property type="term" value="P:DNA recombination"/>
    <property type="evidence" value="ECO:0007669"/>
    <property type="project" value="InterPro"/>
</dbReference>
<dbReference type="EMBL" id="JAAGRQ010000103">
    <property type="protein sequence ID" value="NDY58451.1"/>
    <property type="molecule type" value="Genomic_DNA"/>
</dbReference>
<feature type="binding site" evidence="11">
    <location>
        <position position="539"/>
    </location>
    <ligand>
        <name>Zn(2+)</name>
        <dbReference type="ChEBI" id="CHEBI:29105"/>
        <label>2</label>
    </ligand>
</feature>
<proteinExistence type="inferred from homology"/>
<evidence type="ECO:0000313" key="15">
    <source>
        <dbReference type="EMBL" id="NDY58451.1"/>
    </source>
</evidence>
<dbReference type="InterPro" id="IPR005259">
    <property type="entry name" value="PriA"/>
</dbReference>
<feature type="signal peptide" evidence="12">
    <location>
        <begin position="1"/>
        <end position="20"/>
    </location>
</feature>
<comment type="function">
    <text evidence="11">Initiates the restart of stalled replication forks, which reloads the replicative helicase on sites other than the origin of replication. Recognizes and binds to abandoned replication forks and remodels them to uncover a helicase loading site. Promotes assembly of the primosome at these replication forks.</text>
</comment>
<keyword evidence="12" id="KW-0732">Signal</keyword>
<evidence type="ECO:0000256" key="11">
    <source>
        <dbReference type="HAMAP-Rule" id="MF_00983"/>
    </source>
</evidence>
<dbReference type="InterPro" id="IPR014001">
    <property type="entry name" value="Helicase_ATP-bd"/>
</dbReference>
<feature type="domain" description="Helicase C-terminal" evidence="14">
    <location>
        <begin position="547"/>
        <end position="702"/>
    </location>
</feature>
<comment type="similarity">
    <text evidence="11">Belongs to the helicase family. PriA subfamily.</text>
</comment>
<evidence type="ECO:0000256" key="1">
    <source>
        <dbReference type="ARBA" id="ARBA00022515"/>
    </source>
</evidence>
<feature type="binding site" evidence="11">
    <location>
        <position position="512"/>
    </location>
    <ligand>
        <name>Zn(2+)</name>
        <dbReference type="ChEBI" id="CHEBI:29105"/>
        <label>1</label>
    </ligand>
</feature>
<dbReference type="InterPro" id="IPR001650">
    <property type="entry name" value="Helicase_C-like"/>
</dbReference>
<dbReference type="NCBIfam" id="TIGR00595">
    <property type="entry name" value="priA"/>
    <property type="match status" value="1"/>
</dbReference>
<evidence type="ECO:0000313" key="16">
    <source>
        <dbReference type="Proteomes" id="UP000469724"/>
    </source>
</evidence>
<evidence type="ECO:0000256" key="2">
    <source>
        <dbReference type="ARBA" id="ARBA00022705"/>
    </source>
</evidence>
<keyword evidence="7 11" id="KW-0862">Zinc</keyword>
<feature type="binding site" evidence="11">
    <location>
        <position position="552"/>
    </location>
    <ligand>
        <name>Zn(2+)</name>
        <dbReference type="ChEBI" id="CHEBI:29105"/>
        <label>1</label>
    </ligand>
</feature>
<evidence type="ECO:0000256" key="3">
    <source>
        <dbReference type="ARBA" id="ARBA00022723"/>
    </source>
</evidence>
<keyword evidence="16" id="KW-1185">Reference proteome</keyword>
<evidence type="ECO:0000256" key="9">
    <source>
        <dbReference type="ARBA" id="ARBA00023125"/>
    </source>
</evidence>
<dbReference type="GO" id="GO:0006302">
    <property type="term" value="P:double-strand break repair"/>
    <property type="evidence" value="ECO:0007669"/>
    <property type="project" value="InterPro"/>
</dbReference>
<comment type="catalytic activity">
    <reaction evidence="11">
        <text>ATP + H2O = ADP + phosphate + H(+)</text>
        <dbReference type="Rhea" id="RHEA:13065"/>
        <dbReference type="ChEBI" id="CHEBI:15377"/>
        <dbReference type="ChEBI" id="CHEBI:15378"/>
        <dbReference type="ChEBI" id="CHEBI:30616"/>
        <dbReference type="ChEBI" id="CHEBI:43474"/>
        <dbReference type="ChEBI" id="CHEBI:456216"/>
        <dbReference type="EC" id="5.6.2.4"/>
    </reaction>
</comment>
<evidence type="ECO:0000256" key="12">
    <source>
        <dbReference type="SAM" id="SignalP"/>
    </source>
</evidence>
<feature type="binding site" evidence="11">
    <location>
        <position position="542"/>
    </location>
    <ligand>
        <name>Zn(2+)</name>
        <dbReference type="ChEBI" id="CHEBI:29105"/>
        <label>2</label>
    </ligand>
</feature>
<accession>A0A7K3NQJ6</accession>
<comment type="subunit">
    <text evidence="11">Component of the replication restart primosome.</text>
</comment>
<keyword evidence="1 11" id="KW-0639">Primosome</keyword>
<reference evidence="15 16" key="1">
    <citation type="submission" date="2020-02" db="EMBL/GenBank/DDBJ databases">
        <title>Comparative genomics of sulfur disproportionating microorganisms.</title>
        <authorList>
            <person name="Ward L.M."/>
            <person name="Bertran E."/>
            <person name="Johnston D.T."/>
        </authorList>
    </citation>
    <scope>NUCLEOTIDE SEQUENCE [LARGE SCALE GENOMIC DNA]</scope>
    <source>
        <strain evidence="15 16">DSM 3696</strain>
    </source>
</reference>
<dbReference type="Pfam" id="PF18074">
    <property type="entry name" value="PriA_C"/>
    <property type="match status" value="1"/>
</dbReference>
<feature type="domain" description="Helicase ATP-binding" evidence="13">
    <location>
        <begin position="269"/>
        <end position="437"/>
    </location>
</feature>
<feature type="binding site" evidence="11">
    <location>
        <position position="515"/>
    </location>
    <ligand>
        <name>Zn(2+)</name>
        <dbReference type="ChEBI" id="CHEBI:29105"/>
        <label>1</label>
    </ligand>
</feature>
<dbReference type="SMART" id="SM00487">
    <property type="entry name" value="DEXDc"/>
    <property type="match status" value="1"/>
</dbReference>
<keyword evidence="3 11" id="KW-0479">Metal-binding</keyword>
<dbReference type="PROSITE" id="PS51194">
    <property type="entry name" value="HELICASE_CTER"/>
    <property type="match status" value="1"/>
</dbReference>
<keyword evidence="8 11" id="KW-0067">ATP-binding</keyword>
<dbReference type="GO" id="GO:0006269">
    <property type="term" value="P:DNA replication, synthesis of primer"/>
    <property type="evidence" value="ECO:0007669"/>
    <property type="project" value="UniProtKB-KW"/>
</dbReference>
<dbReference type="InterPro" id="IPR011545">
    <property type="entry name" value="DEAD/DEAH_box_helicase_dom"/>
</dbReference>
<dbReference type="InterPro" id="IPR041222">
    <property type="entry name" value="PriA_3primeBD"/>
</dbReference>
<evidence type="ECO:0000259" key="14">
    <source>
        <dbReference type="PROSITE" id="PS51194"/>
    </source>
</evidence>
<organism evidence="15 16">
    <name type="scientific">Desulfolutivibrio sulfodismutans</name>
    <dbReference type="NCBI Taxonomy" id="63561"/>
    <lineage>
        <taxon>Bacteria</taxon>
        <taxon>Pseudomonadati</taxon>
        <taxon>Thermodesulfobacteriota</taxon>
        <taxon>Desulfovibrionia</taxon>
        <taxon>Desulfovibrionales</taxon>
        <taxon>Desulfovibrionaceae</taxon>
        <taxon>Desulfolutivibrio</taxon>
    </lineage>
</organism>
<feature type="binding site" evidence="11">
    <location>
        <position position="524"/>
    </location>
    <ligand>
        <name>Zn(2+)</name>
        <dbReference type="ChEBI" id="CHEBI:29105"/>
        <label>2</label>
    </ligand>
</feature>
<dbReference type="Pfam" id="PF18319">
    <property type="entry name" value="Zn_ribbon_PriA"/>
    <property type="match status" value="1"/>
</dbReference>
<dbReference type="EC" id="5.6.2.4" evidence="11"/>
<dbReference type="GO" id="GO:0005524">
    <property type="term" value="F:ATP binding"/>
    <property type="evidence" value="ECO:0007669"/>
    <property type="project" value="UniProtKB-UniRule"/>
</dbReference>
<protein>
    <recommendedName>
        <fullName evidence="11">Replication restart protein PriA</fullName>
    </recommendedName>
    <alternativeName>
        <fullName evidence="11">ATP-dependent DNA helicase PriA</fullName>
        <ecNumber evidence="11">5.6.2.4</ecNumber>
    </alternativeName>
    <alternativeName>
        <fullName evidence="11">DNA 3'-5' helicase PriA</fullName>
    </alternativeName>
</protein>
<keyword evidence="5 11" id="KW-0378">Hydrolase</keyword>
<evidence type="ECO:0000259" key="13">
    <source>
        <dbReference type="PROSITE" id="PS51192"/>
    </source>
</evidence>
<comment type="cofactor">
    <cofactor evidence="11">
        <name>Zn(2+)</name>
        <dbReference type="ChEBI" id="CHEBI:29105"/>
    </cofactor>
    <text evidence="11">Binds 2 zinc ions per subunit.</text>
</comment>
<dbReference type="GO" id="GO:1990077">
    <property type="term" value="C:primosome complex"/>
    <property type="evidence" value="ECO:0007669"/>
    <property type="project" value="UniProtKB-UniRule"/>
</dbReference>
<feature type="chain" id="PRO_5029594479" description="Replication restart protein PriA" evidence="12">
    <location>
        <begin position="21"/>
        <end position="809"/>
    </location>
</feature>
<dbReference type="InterPro" id="IPR041236">
    <property type="entry name" value="PriA_C"/>
</dbReference>
<evidence type="ECO:0000256" key="5">
    <source>
        <dbReference type="ARBA" id="ARBA00022801"/>
    </source>
</evidence>
<evidence type="ECO:0000256" key="4">
    <source>
        <dbReference type="ARBA" id="ARBA00022741"/>
    </source>
</evidence>
<feature type="binding site" evidence="11">
    <location>
        <position position="521"/>
    </location>
    <ligand>
        <name>Zn(2+)</name>
        <dbReference type="ChEBI" id="CHEBI:29105"/>
        <label>2</label>
    </ligand>
</feature>
<dbReference type="Pfam" id="PF00270">
    <property type="entry name" value="DEAD"/>
    <property type="match status" value="1"/>
</dbReference>
<dbReference type="SUPFAM" id="SSF52540">
    <property type="entry name" value="P-loop containing nucleoside triphosphate hydrolases"/>
    <property type="match status" value="2"/>
</dbReference>
<dbReference type="GO" id="GO:0016787">
    <property type="term" value="F:hydrolase activity"/>
    <property type="evidence" value="ECO:0007669"/>
    <property type="project" value="UniProtKB-KW"/>
</dbReference>
<keyword evidence="4 11" id="KW-0547">Nucleotide-binding</keyword>
<dbReference type="HAMAP" id="MF_00983">
    <property type="entry name" value="PriA"/>
    <property type="match status" value="1"/>
</dbReference>
<dbReference type="PANTHER" id="PTHR30580:SF0">
    <property type="entry name" value="PRIMOSOMAL PROTEIN N"/>
    <property type="match status" value="1"/>
</dbReference>
<comment type="catalytic activity">
    <reaction evidence="11">
        <text>Couples ATP hydrolysis with the unwinding of duplex DNA by translocating in the 3'-5' direction.</text>
        <dbReference type="EC" id="5.6.2.4"/>
    </reaction>
</comment>
<dbReference type="Proteomes" id="UP000469724">
    <property type="component" value="Unassembled WGS sequence"/>
</dbReference>
<dbReference type="Gene3D" id="3.40.1440.60">
    <property type="entry name" value="PriA, 3(prime) DNA-binding domain"/>
    <property type="match status" value="1"/>
</dbReference>
<evidence type="ECO:0000256" key="7">
    <source>
        <dbReference type="ARBA" id="ARBA00022833"/>
    </source>
</evidence>
<dbReference type="InterPro" id="IPR042115">
    <property type="entry name" value="PriA_3primeBD_sf"/>
</dbReference>
<dbReference type="PANTHER" id="PTHR30580">
    <property type="entry name" value="PRIMOSOMAL PROTEIN N"/>
    <property type="match status" value="1"/>
</dbReference>
<keyword evidence="6 11" id="KW-0347">Helicase</keyword>
<dbReference type="GO" id="GO:0043138">
    <property type="term" value="F:3'-5' DNA helicase activity"/>
    <property type="evidence" value="ECO:0007669"/>
    <property type="project" value="UniProtKB-EC"/>
</dbReference>
<feature type="binding site" evidence="11">
    <location>
        <position position="555"/>
    </location>
    <ligand>
        <name>Zn(2+)</name>
        <dbReference type="ChEBI" id="CHEBI:29105"/>
        <label>1</label>
    </ligand>
</feature>
<dbReference type="Gene3D" id="3.40.50.300">
    <property type="entry name" value="P-loop containing nucleotide triphosphate hydrolases"/>
    <property type="match status" value="2"/>
</dbReference>
<dbReference type="GO" id="GO:0003677">
    <property type="term" value="F:DNA binding"/>
    <property type="evidence" value="ECO:0007669"/>
    <property type="project" value="UniProtKB-UniRule"/>
</dbReference>
<keyword evidence="2 11" id="KW-0235">DNA replication</keyword>